<protein>
    <submittedName>
        <fullName evidence="2">Uncharacterized protein</fullName>
    </submittedName>
</protein>
<feature type="transmembrane region" description="Helical" evidence="1">
    <location>
        <begin position="34"/>
        <end position="52"/>
    </location>
</feature>
<dbReference type="RefSeq" id="WP_322789633.1">
    <property type="nucleotide sequence ID" value="NZ_CP077717.1"/>
</dbReference>
<gene>
    <name evidence="2" type="ORF">J5U23_01273</name>
</gene>
<evidence type="ECO:0000256" key="1">
    <source>
        <dbReference type="SAM" id="Phobius"/>
    </source>
</evidence>
<evidence type="ECO:0000313" key="3">
    <source>
        <dbReference type="Proteomes" id="UP000694018"/>
    </source>
</evidence>
<feature type="transmembrane region" description="Helical" evidence="1">
    <location>
        <begin position="58"/>
        <end position="79"/>
    </location>
</feature>
<sequence>MKKKAIGLSNDGYYVIFLHSENEIGYKKTHINEMYYVSFFSILLVSILYVIFRDIFILFLFIIPVLIYLITILISLHLYKPEVYEKIVKLEIKDKIIKIHTANKTFIIRKGKILGFTDQI</sequence>
<accession>A0A8F5BNG4</accession>
<keyword evidence="1" id="KW-0812">Transmembrane</keyword>
<dbReference type="GeneID" id="86583698"/>
<dbReference type="Proteomes" id="UP000694018">
    <property type="component" value="Chromosome"/>
</dbReference>
<dbReference type="KEGG" id="sshi:J5U23_01273"/>
<dbReference type="EMBL" id="CP077717">
    <property type="protein sequence ID" value="QXJ28404.1"/>
    <property type="molecule type" value="Genomic_DNA"/>
</dbReference>
<reference evidence="2" key="1">
    <citation type="journal article" date="2021" name="Environ. Microbiol.">
        <title>New insights into the diversity and evolution of the archaeal mobilome from three complete genomes of Saccharolobus shibatae.</title>
        <authorList>
            <person name="Medvedeva S."/>
            <person name="Brandt D."/>
            <person name="Cvirkaite-Krupovic V."/>
            <person name="Liu Y."/>
            <person name="Severinov K."/>
            <person name="Ishino S."/>
            <person name="Ishino Y."/>
            <person name="Prangishvili D."/>
            <person name="Kalinowski J."/>
            <person name="Krupovic M."/>
        </authorList>
    </citation>
    <scope>NUCLEOTIDE SEQUENCE</scope>
    <source>
        <strain evidence="2">B12</strain>
    </source>
</reference>
<evidence type="ECO:0000313" key="2">
    <source>
        <dbReference type="EMBL" id="QXJ28404.1"/>
    </source>
</evidence>
<keyword evidence="1" id="KW-1133">Transmembrane helix</keyword>
<name>A0A8F5BNG4_SACSH</name>
<organism evidence="2 3">
    <name type="scientific">Saccharolobus shibatae (strain ATCC 51178 / DSM 5389 / JCM 8931 / NBRC 15437 / B12)</name>
    <name type="common">Sulfolobus shibatae</name>
    <dbReference type="NCBI Taxonomy" id="523848"/>
    <lineage>
        <taxon>Archaea</taxon>
        <taxon>Thermoproteota</taxon>
        <taxon>Thermoprotei</taxon>
        <taxon>Sulfolobales</taxon>
        <taxon>Sulfolobaceae</taxon>
        <taxon>Saccharolobus</taxon>
    </lineage>
</organism>
<dbReference type="AlphaFoldDB" id="A0A8F5BNG4"/>
<proteinExistence type="predicted"/>
<keyword evidence="1" id="KW-0472">Membrane</keyword>